<accession>A0A1W1BII1</accession>
<evidence type="ECO:0000256" key="1">
    <source>
        <dbReference type="SAM" id="Phobius"/>
    </source>
</evidence>
<keyword evidence="1" id="KW-0472">Membrane</keyword>
<dbReference type="Gene3D" id="3.30.700.10">
    <property type="entry name" value="Glycoprotein, Type 4 Pilin"/>
    <property type="match status" value="1"/>
</dbReference>
<organism evidence="2">
    <name type="scientific">hydrothermal vent metagenome</name>
    <dbReference type="NCBI Taxonomy" id="652676"/>
    <lineage>
        <taxon>unclassified sequences</taxon>
        <taxon>metagenomes</taxon>
        <taxon>ecological metagenomes</taxon>
    </lineage>
</organism>
<gene>
    <name evidence="2" type="ORF">MNB_SM-5-721</name>
</gene>
<dbReference type="AlphaFoldDB" id="A0A1W1BII1"/>
<protein>
    <submittedName>
        <fullName evidence="2">Putative periplasmic ATP /GTP-binding protein</fullName>
    </submittedName>
</protein>
<dbReference type="NCBIfam" id="TIGR02532">
    <property type="entry name" value="IV_pilin_GFxxxE"/>
    <property type="match status" value="1"/>
</dbReference>
<sequence length="180" mass="20298">MKRAFTMIELIFVIVVIGILAATIIPRMQNNPTQEAAIDLISKLRYTQHLALVDDKYDSSNPNWFKDRWRIVFSGETNSSYSIQDSNSSYAKDPLTRTKEIKNQKLRGVDSITFSGGCDKQIINFDYLGRPLIGDLTAPYDGNHLLKTPCTITLHGNEENACIIIEPESGYIKACDYNES</sequence>
<reference evidence="2" key="1">
    <citation type="submission" date="2016-10" db="EMBL/GenBank/DDBJ databases">
        <authorList>
            <person name="de Groot N.N."/>
        </authorList>
    </citation>
    <scope>NUCLEOTIDE SEQUENCE</scope>
</reference>
<dbReference type="EMBL" id="FPHH01000023">
    <property type="protein sequence ID" value="SFV53364.1"/>
    <property type="molecule type" value="Genomic_DNA"/>
</dbReference>
<evidence type="ECO:0000313" key="2">
    <source>
        <dbReference type="EMBL" id="SFV53364.1"/>
    </source>
</evidence>
<name>A0A1W1BII1_9ZZZZ</name>
<dbReference type="SUPFAM" id="SSF54523">
    <property type="entry name" value="Pili subunits"/>
    <property type="match status" value="1"/>
</dbReference>
<keyword evidence="1" id="KW-1133">Transmembrane helix</keyword>
<dbReference type="InterPro" id="IPR045584">
    <property type="entry name" value="Pilin-like"/>
</dbReference>
<feature type="transmembrane region" description="Helical" evidence="1">
    <location>
        <begin position="7"/>
        <end position="25"/>
    </location>
</feature>
<proteinExistence type="predicted"/>
<dbReference type="InterPro" id="IPR012902">
    <property type="entry name" value="N_methyl_site"/>
</dbReference>
<keyword evidence="1" id="KW-0812">Transmembrane</keyword>